<keyword evidence="3" id="KW-1185">Reference proteome</keyword>
<feature type="signal peptide" evidence="1">
    <location>
        <begin position="1"/>
        <end position="20"/>
    </location>
</feature>
<dbReference type="KEGG" id="pphe:PP2015_2472"/>
<dbReference type="Gene3D" id="2.40.160.20">
    <property type="match status" value="1"/>
</dbReference>
<gene>
    <name evidence="2" type="ORF">PP2015_2472</name>
</gene>
<name>A0A0S2K4H9_9GAMM</name>
<dbReference type="EMBL" id="CP013187">
    <property type="protein sequence ID" value="ALO42964.1"/>
    <property type="molecule type" value="Genomic_DNA"/>
</dbReference>
<reference evidence="2 3" key="1">
    <citation type="submission" date="2015-11" db="EMBL/GenBank/DDBJ databases">
        <authorList>
            <person name="Zhang Y."/>
            <person name="Guo Z."/>
        </authorList>
    </citation>
    <scope>NUCLEOTIDE SEQUENCE [LARGE SCALE GENOMIC DNA]</scope>
    <source>
        <strain evidence="2 3">KCTC 12086</strain>
    </source>
</reference>
<keyword evidence="1" id="KW-0732">Signal</keyword>
<feature type="chain" id="PRO_5006601076" evidence="1">
    <location>
        <begin position="21"/>
        <end position="220"/>
    </location>
</feature>
<dbReference type="InterPro" id="IPR011250">
    <property type="entry name" value="OMP/PagP_B-barrel"/>
</dbReference>
<organism evidence="2 3">
    <name type="scientific">Pseudoalteromonas phenolica</name>
    <dbReference type="NCBI Taxonomy" id="161398"/>
    <lineage>
        <taxon>Bacteria</taxon>
        <taxon>Pseudomonadati</taxon>
        <taxon>Pseudomonadota</taxon>
        <taxon>Gammaproteobacteria</taxon>
        <taxon>Alteromonadales</taxon>
        <taxon>Pseudoalteromonadaceae</taxon>
        <taxon>Pseudoalteromonas</taxon>
    </lineage>
</organism>
<dbReference type="Proteomes" id="UP000061457">
    <property type="component" value="Chromosome I"/>
</dbReference>
<accession>A0A0S2K4H9</accession>
<dbReference type="AlphaFoldDB" id="A0A0S2K4H9"/>
<sequence length="220" mass="24527">MKLSLSALSLAALFSFNAAANQSEQVTESPFKFSLFAGITDGGDKLASISYEDEKGKGAGSENIKAGDFLNIGAGVEYSFNKAWSVQSNIGYFFDSDSADNADIEITRFVVEAVPYYHINEKFKFGIGLTLHLNPEFENDYTNIIASKTEYDNATAAVFSLGYKIEHMNSWFELRYVPMDYSIKSQKVTQVFGQRVNLPVENPDKDVDASHIGISWHYQF</sequence>
<evidence type="ECO:0000313" key="2">
    <source>
        <dbReference type="EMBL" id="ALO42964.1"/>
    </source>
</evidence>
<proteinExistence type="predicted"/>
<dbReference type="PATRIC" id="fig|161398.10.peg.2526"/>
<dbReference type="SUPFAM" id="SSF56925">
    <property type="entry name" value="OMPA-like"/>
    <property type="match status" value="1"/>
</dbReference>
<evidence type="ECO:0000313" key="3">
    <source>
        <dbReference type="Proteomes" id="UP000061457"/>
    </source>
</evidence>
<dbReference type="RefSeq" id="WP_058030662.1">
    <property type="nucleotide sequence ID" value="NZ_CP013187.1"/>
</dbReference>
<evidence type="ECO:0000256" key="1">
    <source>
        <dbReference type="SAM" id="SignalP"/>
    </source>
</evidence>
<protein>
    <submittedName>
        <fullName evidence="2">Uncharacterized protein</fullName>
    </submittedName>
</protein>